<evidence type="ECO:0000313" key="1">
    <source>
        <dbReference type="EMBL" id="ASV88551.1"/>
    </source>
</evidence>
<geneLocation type="plasmid" evidence="1 2">
    <name>unnamed1</name>
</geneLocation>
<dbReference type="Proteomes" id="UP000215256">
    <property type="component" value="Plasmid unnamed1"/>
</dbReference>
<dbReference type="AlphaFoldDB" id="A0A248UQ69"/>
<evidence type="ECO:0000313" key="2">
    <source>
        <dbReference type="Proteomes" id="UP000215256"/>
    </source>
</evidence>
<organism evidence="1 2">
    <name type="scientific">Ochrobactrum quorumnocens</name>
    <dbReference type="NCBI Taxonomy" id="271865"/>
    <lineage>
        <taxon>Bacteria</taxon>
        <taxon>Pseudomonadati</taxon>
        <taxon>Pseudomonadota</taxon>
        <taxon>Alphaproteobacteria</taxon>
        <taxon>Hyphomicrobiales</taxon>
        <taxon>Brucellaceae</taxon>
        <taxon>Brucella/Ochrobactrum group</taxon>
        <taxon>Ochrobactrum</taxon>
    </lineage>
</organism>
<sequence>MIERGVHRNAVIVALANKLARIAWAVLRKETGFDRSYPIAA</sequence>
<dbReference type="KEGG" id="och:CES85_3072"/>
<gene>
    <name evidence="1" type="ORF">CES85_3072</name>
</gene>
<name>A0A248UQ69_9HYPH</name>
<proteinExistence type="predicted"/>
<accession>A0A248UQ69</accession>
<dbReference type="EMBL" id="CP022605">
    <property type="protein sequence ID" value="ASV88551.1"/>
    <property type="molecule type" value="Genomic_DNA"/>
</dbReference>
<protein>
    <submittedName>
        <fullName evidence="1">Putative transposase domain protein</fullName>
    </submittedName>
</protein>
<keyword evidence="1" id="KW-0614">Plasmid</keyword>
<reference evidence="1 2" key="1">
    <citation type="submission" date="2017-07" db="EMBL/GenBank/DDBJ databases">
        <title>Phylogenetic study on the rhizospheric bacterium Ochrobactrum sp. A44.</title>
        <authorList>
            <person name="Krzyzanowska D.M."/>
            <person name="Ossowicki A."/>
            <person name="Rajewska M."/>
            <person name="Maciag T."/>
            <person name="Kaczynski Z."/>
            <person name="Czerwicka M."/>
            <person name="Jafra S."/>
        </authorList>
    </citation>
    <scope>NUCLEOTIDE SEQUENCE [LARGE SCALE GENOMIC DNA]</scope>
    <source>
        <strain evidence="1 2">A44</strain>
        <plasmid evidence="1 2">unnamed1</plasmid>
    </source>
</reference>